<dbReference type="Proteomes" id="UP000886042">
    <property type="component" value="Unassembled WGS sequence"/>
</dbReference>
<evidence type="ECO:0000313" key="1">
    <source>
        <dbReference type="EMBL" id="HFB54579.1"/>
    </source>
</evidence>
<feature type="non-terminal residue" evidence="1">
    <location>
        <position position="110"/>
    </location>
</feature>
<dbReference type="InterPro" id="IPR037049">
    <property type="entry name" value="DUF1214_C_sf"/>
</dbReference>
<proteinExistence type="predicted"/>
<organism evidence="1">
    <name type="scientific">Hellea balneolensis</name>
    <dbReference type="NCBI Taxonomy" id="287478"/>
    <lineage>
        <taxon>Bacteria</taxon>
        <taxon>Pseudomonadati</taxon>
        <taxon>Pseudomonadota</taxon>
        <taxon>Alphaproteobacteria</taxon>
        <taxon>Maricaulales</taxon>
        <taxon>Robiginitomaculaceae</taxon>
        <taxon>Hellea</taxon>
    </lineage>
</organism>
<comment type="caution">
    <text evidence="1">The sequence shown here is derived from an EMBL/GenBank/DDBJ whole genome shotgun (WGS) entry which is preliminary data.</text>
</comment>
<dbReference type="Gene3D" id="2.60.120.600">
    <property type="entry name" value="Domain of unknown function DUF1214, C-terminal domain"/>
    <property type="match status" value="1"/>
</dbReference>
<gene>
    <name evidence="1" type="ORF">ENJ46_01535</name>
</gene>
<sequence length="110" mass="11966">MSNLLKYVVTGLVILSAVLLGAFTAKRSLTMGAPDSAFIHNGAWRTSLYIGSKDASPHIRAYVAVIGLLGLSREETIYFQAYSDDEGNPISSDNVYEIIGGDLPARWWSL</sequence>
<reference evidence="1" key="1">
    <citation type="journal article" date="2020" name="mSystems">
        <title>Genome- and Community-Level Interaction Insights into Carbon Utilization and Element Cycling Functions of Hydrothermarchaeota in Hydrothermal Sediment.</title>
        <authorList>
            <person name="Zhou Z."/>
            <person name="Liu Y."/>
            <person name="Xu W."/>
            <person name="Pan J."/>
            <person name="Luo Z.H."/>
            <person name="Li M."/>
        </authorList>
    </citation>
    <scope>NUCLEOTIDE SEQUENCE [LARGE SCALE GENOMIC DNA]</scope>
    <source>
        <strain evidence="1">HyVt-489</strain>
    </source>
</reference>
<evidence type="ECO:0008006" key="2">
    <source>
        <dbReference type="Google" id="ProtNLM"/>
    </source>
</evidence>
<dbReference type="SUPFAM" id="SSF160935">
    <property type="entry name" value="VPA0735-like"/>
    <property type="match status" value="1"/>
</dbReference>
<dbReference type="AlphaFoldDB" id="A0A7C3C181"/>
<name>A0A7C3C181_9PROT</name>
<accession>A0A7C3C181</accession>
<dbReference type="EMBL" id="DRMN01000103">
    <property type="protein sequence ID" value="HFB54579.1"/>
    <property type="molecule type" value="Genomic_DNA"/>
</dbReference>
<protein>
    <recommendedName>
        <fullName evidence="2">DUF1214 domain-containing protein</fullName>
    </recommendedName>
</protein>